<feature type="compositionally biased region" description="Basic and acidic residues" evidence="1">
    <location>
        <begin position="187"/>
        <end position="197"/>
    </location>
</feature>
<feature type="signal peptide" evidence="2">
    <location>
        <begin position="1"/>
        <end position="21"/>
    </location>
</feature>
<protein>
    <submittedName>
        <fullName evidence="3">SFRICE_005726</fullName>
    </submittedName>
</protein>
<feature type="region of interest" description="Disordered" evidence="1">
    <location>
        <begin position="180"/>
        <end position="236"/>
    </location>
</feature>
<proteinExistence type="predicted"/>
<keyword evidence="2" id="KW-0732">Signal</keyword>
<gene>
    <name evidence="3" type="ORF">SFRICE_005726</name>
</gene>
<accession>A0A2H1WNP2</accession>
<dbReference type="EMBL" id="ODYU01009554">
    <property type="protein sequence ID" value="SOQ54064.1"/>
    <property type="molecule type" value="Genomic_DNA"/>
</dbReference>
<feature type="chain" id="PRO_5013863810" evidence="2">
    <location>
        <begin position="22"/>
        <end position="236"/>
    </location>
</feature>
<reference evidence="3" key="1">
    <citation type="submission" date="2016-07" db="EMBL/GenBank/DDBJ databases">
        <authorList>
            <person name="Bretaudeau A."/>
        </authorList>
    </citation>
    <scope>NUCLEOTIDE SEQUENCE</scope>
    <source>
        <strain evidence="3">Rice</strain>
        <tissue evidence="3">Whole body</tissue>
    </source>
</reference>
<evidence type="ECO:0000256" key="2">
    <source>
        <dbReference type="SAM" id="SignalP"/>
    </source>
</evidence>
<organism evidence="3">
    <name type="scientific">Spodoptera frugiperda</name>
    <name type="common">Fall armyworm</name>
    <dbReference type="NCBI Taxonomy" id="7108"/>
    <lineage>
        <taxon>Eukaryota</taxon>
        <taxon>Metazoa</taxon>
        <taxon>Ecdysozoa</taxon>
        <taxon>Arthropoda</taxon>
        <taxon>Hexapoda</taxon>
        <taxon>Insecta</taxon>
        <taxon>Pterygota</taxon>
        <taxon>Neoptera</taxon>
        <taxon>Endopterygota</taxon>
        <taxon>Lepidoptera</taxon>
        <taxon>Glossata</taxon>
        <taxon>Ditrysia</taxon>
        <taxon>Noctuoidea</taxon>
        <taxon>Noctuidae</taxon>
        <taxon>Amphipyrinae</taxon>
        <taxon>Spodoptera</taxon>
    </lineage>
</organism>
<name>A0A2H1WNP2_SPOFR</name>
<dbReference type="AlphaFoldDB" id="A0A2H1WNP2"/>
<evidence type="ECO:0000313" key="3">
    <source>
        <dbReference type="EMBL" id="SOQ54064.1"/>
    </source>
</evidence>
<sequence length="236" mass="26485">MKVFFVFQLFFVLAIFAMASAQRGKGNNPEQVHFVDNANPGQVNFVDGNPDQVVITNPDPFFGQPSYPQRPERPDISPAFVNRPYPGKQSVSLLFEEWLERRHGVLTYRLTQVLTGHGSFGRFLFLIGQEKTPGWKLCEDRPEDTVVVCPAWAEHRRVLRDVMFVCLMVLVALAACAEMPPNMKAPEPPKDSIRHDAQAPPPRPDGHPDTSRTDGRLDLPKEIPKPDAKSTQDGKS</sequence>
<feature type="compositionally biased region" description="Basic and acidic residues" evidence="1">
    <location>
        <begin position="204"/>
        <end position="236"/>
    </location>
</feature>
<evidence type="ECO:0000256" key="1">
    <source>
        <dbReference type="SAM" id="MobiDB-lite"/>
    </source>
</evidence>